<reference evidence="2 3" key="1">
    <citation type="submission" date="2021-01" db="EMBL/GenBank/DDBJ databases">
        <title>Whole genome shotgun sequence of Asanoa siamensis NBRC 107932.</title>
        <authorList>
            <person name="Komaki H."/>
            <person name="Tamura T."/>
        </authorList>
    </citation>
    <scope>NUCLEOTIDE SEQUENCE [LARGE SCALE GENOMIC DNA]</scope>
    <source>
        <strain evidence="2 3">NBRC 107932</strain>
    </source>
</reference>
<feature type="transmembrane region" description="Helical" evidence="1">
    <location>
        <begin position="77"/>
        <end position="96"/>
    </location>
</feature>
<keyword evidence="1" id="KW-0472">Membrane</keyword>
<feature type="transmembrane region" description="Helical" evidence="1">
    <location>
        <begin position="160"/>
        <end position="183"/>
    </location>
</feature>
<protein>
    <submittedName>
        <fullName evidence="2">Membrane protein</fullName>
    </submittedName>
</protein>
<dbReference type="EMBL" id="BONE01000072">
    <property type="protein sequence ID" value="GIF76866.1"/>
    <property type="molecule type" value="Genomic_DNA"/>
</dbReference>
<gene>
    <name evidence="2" type="ORF">Asi02nite_63840</name>
</gene>
<keyword evidence="3" id="KW-1185">Reference proteome</keyword>
<proteinExistence type="predicted"/>
<feature type="transmembrane region" description="Helical" evidence="1">
    <location>
        <begin position="134"/>
        <end position="154"/>
    </location>
</feature>
<dbReference type="Proteomes" id="UP000604117">
    <property type="component" value="Unassembled WGS sequence"/>
</dbReference>
<keyword evidence="1" id="KW-0812">Transmembrane</keyword>
<evidence type="ECO:0000256" key="1">
    <source>
        <dbReference type="SAM" id="Phobius"/>
    </source>
</evidence>
<feature type="transmembrane region" description="Helical" evidence="1">
    <location>
        <begin position="102"/>
        <end position="122"/>
    </location>
</feature>
<dbReference type="Pfam" id="PF03729">
    <property type="entry name" value="DUF308"/>
    <property type="match status" value="1"/>
</dbReference>
<feature type="transmembrane region" description="Helical" evidence="1">
    <location>
        <begin position="21"/>
        <end position="40"/>
    </location>
</feature>
<keyword evidence="1" id="KW-1133">Transmembrane helix</keyword>
<name>A0ABQ4D030_9ACTN</name>
<evidence type="ECO:0000313" key="3">
    <source>
        <dbReference type="Proteomes" id="UP000604117"/>
    </source>
</evidence>
<evidence type="ECO:0000313" key="2">
    <source>
        <dbReference type="EMBL" id="GIF76866.1"/>
    </source>
</evidence>
<feature type="transmembrane region" description="Helical" evidence="1">
    <location>
        <begin position="46"/>
        <end position="65"/>
    </location>
</feature>
<accession>A0ABQ4D030</accession>
<dbReference type="InterPro" id="IPR005325">
    <property type="entry name" value="DUF308_memb"/>
</dbReference>
<comment type="caution">
    <text evidence="2">The sequence shown here is derived from an EMBL/GenBank/DDBJ whole genome shotgun (WGS) entry which is preliminary data.</text>
</comment>
<organism evidence="2 3">
    <name type="scientific">Asanoa siamensis</name>
    <dbReference type="NCBI Taxonomy" id="926357"/>
    <lineage>
        <taxon>Bacteria</taxon>
        <taxon>Bacillati</taxon>
        <taxon>Actinomycetota</taxon>
        <taxon>Actinomycetes</taxon>
        <taxon>Micromonosporales</taxon>
        <taxon>Micromonosporaceae</taxon>
        <taxon>Asanoa</taxon>
    </lineage>
</organism>
<sequence length="193" mass="19607">MTALAPARGWAADSVAMFRIYLVRGLAAIAWAVAFSTTPASLSTASVLLLVAYPLIDVVATLLDARADPGSPARRLQLFNTALSAAAAVALGVAAVDGLAAVLATFGVWAIASGGAQVAVAVRRRVPELGRQWPMLTAGVLSAIAGATYLVAAAGPAPGLGALVTYTAAGGTFFVLQAATLAWRRRRPRDLPA</sequence>